<dbReference type="GO" id="GO:0099106">
    <property type="term" value="F:ion channel regulator activity"/>
    <property type="evidence" value="ECO:0007669"/>
    <property type="project" value="InterPro"/>
</dbReference>
<dbReference type="SUPFAM" id="SSF50494">
    <property type="entry name" value="Trypsin-like serine proteases"/>
    <property type="match status" value="1"/>
</dbReference>
<evidence type="ECO:0000256" key="1">
    <source>
        <dbReference type="ARBA" id="ARBA00004167"/>
    </source>
</evidence>
<dbReference type="InterPro" id="IPR033116">
    <property type="entry name" value="TRYPSIN_SER"/>
</dbReference>
<dbReference type="PROSITE" id="PS01310">
    <property type="entry name" value="FXYD"/>
    <property type="match status" value="1"/>
</dbReference>
<dbReference type="Pfam" id="PF02038">
    <property type="entry name" value="ATP1G1_PLM_MAT8"/>
    <property type="match status" value="1"/>
</dbReference>
<comment type="similarity">
    <text evidence="2">Belongs to the FXYD family.</text>
</comment>
<dbReference type="SUPFAM" id="SSF56487">
    <property type="entry name" value="SRCR-like"/>
    <property type="match status" value="1"/>
</dbReference>
<keyword evidence="11" id="KW-0325">Glycoprotein</keyword>
<dbReference type="PANTHER" id="PTHR24252">
    <property type="entry name" value="ACROSIN-RELATED"/>
    <property type="match status" value="1"/>
</dbReference>
<evidence type="ECO:0000256" key="12">
    <source>
        <dbReference type="RuleBase" id="RU363034"/>
    </source>
</evidence>
<evidence type="ECO:0000256" key="8">
    <source>
        <dbReference type="ARBA" id="ARBA00023065"/>
    </source>
</evidence>
<dbReference type="OrthoDB" id="6380398at2759"/>
<dbReference type="PANTHER" id="PTHR24252:SF27">
    <property type="entry name" value="TRANSMEMBRANE PROTEASE SERINE 3-LIKE"/>
    <property type="match status" value="1"/>
</dbReference>
<evidence type="ECO:0000256" key="4">
    <source>
        <dbReference type="ARBA" id="ARBA00022670"/>
    </source>
</evidence>
<dbReference type="FunCoup" id="A0A6J2VP23">
    <property type="interactions" value="238"/>
</dbReference>
<organism evidence="15 16">
    <name type="scientific">Chanos chanos</name>
    <name type="common">Milkfish</name>
    <name type="synonym">Mugil chanos</name>
    <dbReference type="NCBI Taxonomy" id="29144"/>
    <lineage>
        <taxon>Eukaryota</taxon>
        <taxon>Metazoa</taxon>
        <taxon>Chordata</taxon>
        <taxon>Craniata</taxon>
        <taxon>Vertebrata</taxon>
        <taxon>Euteleostomi</taxon>
        <taxon>Actinopterygii</taxon>
        <taxon>Neopterygii</taxon>
        <taxon>Teleostei</taxon>
        <taxon>Ostariophysi</taxon>
        <taxon>Gonorynchiformes</taxon>
        <taxon>Chanidae</taxon>
        <taxon>Chanos</taxon>
    </lineage>
</organism>
<dbReference type="Gene3D" id="1.20.5.780">
    <property type="entry name" value="Single helix bin"/>
    <property type="match status" value="1"/>
</dbReference>
<dbReference type="InterPro" id="IPR001254">
    <property type="entry name" value="Trypsin_dom"/>
</dbReference>
<dbReference type="GeneID" id="115814986"/>
<dbReference type="PROSITE" id="PS00135">
    <property type="entry name" value="TRYPSIN_SER"/>
    <property type="match status" value="1"/>
</dbReference>
<keyword evidence="9 13" id="KW-0472">Membrane</keyword>
<dbReference type="PROSITE" id="PS00134">
    <property type="entry name" value="TRYPSIN_HIS"/>
    <property type="match status" value="1"/>
</dbReference>
<dbReference type="RefSeq" id="XP_030633817.1">
    <property type="nucleotide sequence ID" value="XM_030777957.1"/>
</dbReference>
<dbReference type="InterPro" id="IPR000272">
    <property type="entry name" value="Ion-transport_regulator_FXYD"/>
</dbReference>
<proteinExistence type="inferred from homology"/>
<reference evidence="16" key="1">
    <citation type="submission" date="2025-08" db="UniProtKB">
        <authorList>
            <consortium name="RefSeq"/>
        </authorList>
    </citation>
    <scope>IDENTIFICATION</scope>
</reference>
<evidence type="ECO:0000256" key="2">
    <source>
        <dbReference type="ARBA" id="ARBA00005948"/>
    </source>
</evidence>
<feature type="domain" description="Peptidase S1" evidence="14">
    <location>
        <begin position="261"/>
        <end position="497"/>
    </location>
</feature>
<dbReference type="PRINTS" id="PR00722">
    <property type="entry name" value="CHYMOTRYPSIN"/>
</dbReference>
<evidence type="ECO:0000313" key="16">
    <source>
        <dbReference type="RefSeq" id="XP_030633817.1"/>
    </source>
</evidence>
<dbReference type="InParanoid" id="A0A6J2VP23"/>
<feature type="transmembrane region" description="Helical" evidence="13">
    <location>
        <begin position="81"/>
        <end position="103"/>
    </location>
</feature>
<dbReference type="Pfam" id="PF00089">
    <property type="entry name" value="Trypsin"/>
    <property type="match status" value="1"/>
</dbReference>
<name>A0A6J2VP23_CHACN</name>
<protein>
    <submittedName>
        <fullName evidence="16">Transmembrane protease serine 13a</fullName>
    </submittedName>
</protein>
<evidence type="ECO:0000256" key="9">
    <source>
        <dbReference type="ARBA" id="ARBA00023136"/>
    </source>
</evidence>
<keyword evidence="10" id="KW-1015">Disulfide bond</keyword>
<dbReference type="Proteomes" id="UP000504632">
    <property type="component" value="Chromosome 6"/>
</dbReference>
<dbReference type="Gene3D" id="3.10.250.10">
    <property type="entry name" value="SRCR-like domain"/>
    <property type="match status" value="1"/>
</dbReference>
<keyword evidence="3" id="KW-0813">Transport</keyword>
<feature type="transmembrane region" description="Helical" evidence="13">
    <location>
        <begin position="556"/>
        <end position="576"/>
    </location>
</feature>
<dbReference type="SMART" id="SM00020">
    <property type="entry name" value="Tryp_SPc"/>
    <property type="match status" value="1"/>
</dbReference>
<dbReference type="InterPro" id="IPR036772">
    <property type="entry name" value="SRCR-like_dom_sf"/>
</dbReference>
<dbReference type="InterPro" id="IPR018114">
    <property type="entry name" value="TRYPSIN_HIS"/>
</dbReference>
<dbReference type="AlphaFoldDB" id="A0A6J2VP23"/>
<dbReference type="GO" id="GO:0004252">
    <property type="term" value="F:serine-type endopeptidase activity"/>
    <property type="evidence" value="ECO:0007669"/>
    <property type="project" value="InterPro"/>
</dbReference>
<dbReference type="InterPro" id="IPR001314">
    <property type="entry name" value="Peptidase_S1A"/>
</dbReference>
<keyword evidence="5 13" id="KW-0812">Transmembrane</keyword>
<dbReference type="InterPro" id="IPR043504">
    <property type="entry name" value="Peptidase_S1_PA_chymotrypsin"/>
</dbReference>
<dbReference type="FunFam" id="2.40.10.10:FF:000003">
    <property type="entry name" value="Transmembrane serine protease 3"/>
    <property type="match status" value="1"/>
</dbReference>
<dbReference type="CTD" id="559754"/>
<gene>
    <name evidence="16" type="primary">tmprss13a</name>
</gene>
<dbReference type="GO" id="GO:0006811">
    <property type="term" value="P:monoatomic ion transport"/>
    <property type="evidence" value="ECO:0007669"/>
    <property type="project" value="UniProtKB-KW"/>
</dbReference>
<dbReference type="InterPro" id="IPR009003">
    <property type="entry name" value="Peptidase_S1_PA"/>
</dbReference>
<evidence type="ECO:0000256" key="7">
    <source>
        <dbReference type="ARBA" id="ARBA00022825"/>
    </source>
</evidence>
<sequence>MAKNDPSDPPPPYYSVAVHTQPPLKPYEEVVYGQAYGVGPGGLPYYIPQPPPPVSPPVVTQRDIPPPSGKRRQCCERRGQCYGALGATVILLGFFAVAIWLGVHYGIGRANTVIIEHGETEGEEPEDEKQWSMTTPDTCSNSSVQCDALRDCQQASDETNCVRFGLDGVLQIRTSKDGRFLPVCYQGWDQSYADQTCAQLGFRKSYQSSELQSEPSTALTLRPRAALPIQGLVNVSTSCPNQKTVSLQCVDCGKQQSTSRIIGGATAKLGQWPWQLSLHFSGSHVCGGSLISPDFVVTAAHCFPSTTPSSRDPRNWQVYGGAVSQNNLQNPYSVQKIIVNENYNRFTNDYDIALMKLTRPVEFSNAVQPACLPAYDQNFAHGTECWTSGFGTTEEGAARGSTELKEVSVNIIDVRVCNSSNVYRGSVSKNMICAGDLEGGRDSCQGDSGGPLVCEGDNERWYLTGVTSWGAGCGRANKPGVYTKVSSVLPWIYSKMQCGVTSPFLENSGKTGPRLDHDVCKNRNGETERLSGDRWPTHGKEEPVNPFEYDYESLRIGGLAFAVVLFALGVLLILTFTCRGGVINWIENVYGLRYQMAPGDEEAQAENLIVSKGEKRASLTT</sequence>
<evidence type="ECO:0000313" key="15">
    <source>
        <dbReference type="Proteomes" id="UP000504632"/>
    </source>
</evidence>
<dbReference type="GO" id="GO:0016020">
    <property type="term" value="C:membrane"/>
    <property type="evidence" value="ECO:0007669"/>
    <property type="project" value="UniProtKB-SubCell"/>
</dbReference>
<dbReference type="InterPro" id="IPR001190">
    <property type="entry name" value="SRCR"/>
</dbReference>
<keyword evidence="6 12" id="KW-0378">Hydrolase</keyword>
<dbReference type="CDD" id="cd00190">
    <property type="entry name" value="Tryp_SPc"/>
    <property type="match status" value="1"/>
</dbReference>
<evidence type="ECO:0000256" key="5">
    <source>
        <dbReference type="ARBA" id="ARBA00022692"/>
    </source>
</evidence>
<keyword evidence="15" id="KW-1185">Reference proteome</keyword>
<evidence type="ECO:0000256" key="3">
    <source>
        <dbReference type="ARBA" id="ARBA00022448"/>
    </source>
</evidence>
<dbReference type="PROSITE" id="PS50240">
    <property type="entry name" value="TRYPSIN_DOM"/>
    <property type="match status" value="1"/>
</dbReference>
<comment type="subcellular location">
    <subcellularLocation>
        <location evidence="1">Membrane</location>
        <topology evidence="1">Single-pass membrane protein</topology>
    </subcellularLocation>
</comment>
<dbReference type="Pfam" id="PF15494">
    <property type="entry name" value="SRCR_2"/>
    <property type="match status" value="1"/>
</dbReference>
<dbReference type="InterPro" id="IPR047297">
    <property type="entry name" value="FXYD_motif"/>
</dbReference>
<keyword evidence="13" id="KW-1133">Transmembrane helix</keyword>
<dbReference type="GO" id="GO:0043269">
    <property type="term" value="P:regulation of monoatomic ion transport"/>
    <property type="evidence" value="ECO:0007669"/>
    <property type="project" value="InterPro"/>
</dbReference>
<keyword evidence="8" id="KW-0406">Ion transport</keyword>
<keyword evidence="7 12" id="KW-0720">Serine protease</keyword>
<keyword evidence="4 12" id="KW-0645">Protease</keyword>
<evidence type="ECO:0000259" key="14">
    <source>
        <dbReference type="PROSITE" id="PS50240"/>
    </source>
</evidence>
<evidence type="ECO:0000256" key="13">
    <source>
        <dbReference type="SAM" id="Phobius"/>
    </source>
</evidence>
<evidence type="ECO:0000256" key="6">
    <source>
        <dbReference type="ARBA" id="ARBA00022801"/>
    </source>
</evidence>
<dbReference type="CDD" id="cd20324">
    <property type="entry name" value="FXYD6"/>
    <property type="match status" value="1"/>
</dbReference>
<evidence type="ECO:0000256" key="10">
    <source>
        <dbReference type="ARBA" id="ARBA00023157"/>
    </source>
</evidence>
<accession>A0A6J2VP23</accession>
<evidence type="ECO:0000256" key="11">
    <source>
        <dbReference type="ARBA" id="ARBA00023180"/>
    </source>
</evidence>
<dbReference type="GO" id="GO:0006508">
    <property type="term" value="P:proteolysis"/>
    <property type="evidence" value="ECO:0007669"/>
    <property type="project" value="UniProtKB-KW"/>
</dbReference>
<dbReference type="Gene3D" id="2.40.10.10">
    <property type="entry name" value="Trypsin-like serine proteases"/>
    <property type="match status" value="3"/>
</dbReference>